<reference evidence="2 3" key="1">
    <citation type="journal article" date="2013" name="Appl. Environ. Microbiol.">
        <title>Genome analysis suggests that the soil oligotrophic bacterium Agromonas oligotrophica (Bradyrhizobium oligotrophicum) is a nitrogen-fixing symbiont of Aeschynomene indica.</title>
        <authorList>
            <person name="Okubo T."/>
            <person name="Fukushima S."/>
            <person name="Itakura M."/>
            <person name="Oshima K."/>
            <person name="Longtonglang A."/>
            <person name="Teaumroong N."/>
            <person name="Mitsui H."/>
            <person name="Hattori M."/>
            <person name="Hattori R."/>
            <person name="Hattori T."/>
            <person name="Minamisawa K."/>
        </authorList>
    </citation>
    <scope>NUCLEOTIDE SEQUENCE [LARGE SCALE GENOMIC DNA]</scope>
    <source>
        <strain evidence="2 3">S58</strain>
    </source>
</reference>
<evidence type="ECO:0000313" key="3">
    <source>
        <dbReference type="Proteomes" id="UP000011841"/>
    </source>
</evidence>
<dbReference type="Proteomes" id="UP000011841">
    <property type="component" value="Chromosome"/>
</dbReference>
<dbReference type="HOGENOM" id="CLU_208583_0_0_5"/>
<evidence type="ECO:0000256" key="1">
    <source>
        <dbReference type="SAM" id="MobiDB-lite"/>
    </source>
</evidence>
<dbReference type="PATRIC" id="fig|1245469.3.peg.3820"/>
<dbReference type="RefSeq" id="WP_015666846.1">
    <property type="nucleotide sequence ID" value="NC_020453.1"/>
</dbReference>
<feature type="compositionally biased region" description="Basic and acidic residues" evidence="1">
    <location>
        <begin position="8"/>
        <end position="27"/>
    </location>
</feature>
<feature type="region of interest" description="Disordered" evidence="1">
    <location>
        <begin position="1"/>
        <end position="37"/>
    </location>
</feature>
<dbReference type="EMBL" id="AP012603">
    <property type="protein sequence ID" value="BAM89736.1"/>
    <property type="molecule type" value="Genomic_DNA"/>
</dbReference>
<keyword evidence="3" id="KW-1185">Reference proteome</keyword>
<dbReference type="KEGG" id="aol:S58_37430"/>
<dbReference type="STRING" id="1245469.S58_37430"/>
<organism evidence="2 3">
    <name type="scientific">Bradyrhizobium oligotrophicum S58</name>
    <dbReference type="NCBI Taxonomy" id="1245469"/>
    <lineage>
        <taxon>Bacteria</taxon>
        <taxon>Pseudomonadati</taxon>
        <taxon>Pseudomonadota</taxon>
        <taxon>Alphaproteobacteria</taxon>
        <taxon>Hyphomicrobiales</taxon>
        <taxon>Nitrobacteraceae</taxon>
        <taxon>Bradyrhizobium</taxon>
    </lineage>
</organism>
<evidence type="ECO:0000313" key="2">
    <source>
        <dbReference type="EMBL" id="BAM89736.1"/>
    </source>
</evidence>
<sequence>MTGTNEPLKPEDFPLEADKERVQRQDGKPIATTKNEAMAHEIAERLNAEEHRREEDKWSA</sequence>
<dbReference type="OrthoDB" id="8244674at2"/>
<dbReference type="AlphaFoldDB" id="M4Z8Z7"/>
<accession>M4Z8Z7</accession>
<gene>
    <name evidence="2" type="ORF">S58_37430</name>
</gene>
<dbReference type="GeneID" id="301817566"/>
<dbReference type="eggNOG" id="ENOG5032IST">
    <property type="taxonomic scope" value="Bacteria"/>
</dbReference>
<proteinExistence type="predicted"/>
<name>M4Z8Z7_9BRAD</name>
<protein>
    <submittedName>
        <fullName evidence="2">Uncharacterized protein</fullName>
    </submittedName>
</protein>